<dbReference type="GO" id="GO:0046677">
    <property type="term" value="P:response to antibiotic"/>
    <property type="evidence" value="ECO:0007669"/>
    <property type="project" value="UniProtKB-KW"/>
</dbReference>
<name>A0A923MG69_9FIRM</name>
<dbReference type="Pfam" id="PF03764">
    <property type="entry name" value="EFG_IV"/>
    <property type="match status" value="1"/>
</dbReference>
<keyword evidence="2" id="KW-0648">Protein biosynthesis</keyword>
<proteinExistence type="predicted"/>
<dbReference type="Gene3D" id="2.40.30.10">
    <property type="entry name" value="Translation factors"/>
    <property type="match status" value="1"/>
</dbReference>
<dbReference type="RefSeq" id="WP_187013421.1">
    <property type="nucleotide sequence ID" value="NZ_JACOQI010000001.1"/>
</dbReference>
<dbReference type="SUPFAM" id="SSF54211">
    <property type="entry name" value="Ribosomal protein S5 domain 2-like"/>
    <property type="match status" value="1"/>
</dbReference>
<dbReference type="GO" id="GO:0032790">
    <property type="term" value="P:ribosome disassembly"/>
    <property type="evidence" value="ECO:0007669"/>
    <property type="project" value="TreeGrafter"/>
</dbReference>
<feature type="domain" description="Tr-type G" evidence="6">
    <location>
        <begin position="1"/>
        <end position="225"/>
    </location>
</feature>
<dbReference type="PROSITE" id="PS00301">
    <property type="entry name" value="G_TR_1"/>
    <property type="match status" value="1"/>
</dbReference>
<dbReference type="GO" id="GO:0005525">
    <property type="term" value="F:GTP binding"/>
    <property type="evidence" value="ECO:0007669"/>
    <property type="project" value="UniProtKB-KW"/>
</dbReference>
<keyword evidence="8" id="KW-1185">Reference proteome</keyword>
<evidence type="ECO:0000313" key="8">
    <source>
        <dbReference type="Proteomes" id="UP000620327"/>
    </source>
</evidence>
<dbReference type="SUPFAM" id="SSF52540">
    <property type="entry name" value="P-loop containing nucleoside triphosphate hydrolases"/>
    <property type="match status" value="1"/>
</dbReference>
<dbReference type="SUPFAM" id="SSF50447">
    <property type="entry name" value="Translation proteins"/>
    <property type="match status" value="1"/>
</dbReference>
<dbReference type="AlphaFoldDB" id="A0A923MG69"/>
<dbReference type="Pfam" id="PF05991">
    <property type="entry name" value="NYN_YacP"/>
    <property type="match status" value="1"/>
</dbReference>
<dbReference type="Pfam" id="PF00009">
    <property type="entry name" value="GTP_EFTU"/>
    <property type="match status" value="1"/>
</dbReference>
<accession>A0A923MG69</accession>
<dbReference type="PRINTS" id="PR00315">
    <property type="entry name" value="ELONGATNFCT"/>
</dbReference>
<sequence>MKQICIGILAHVDAGKTTLSEALLYRAGAIRRLGRVDHQDAFLDTDAMERQRGITIFSKQAVLELGETRVTLLDTPGHVDFSAEMERTLQVLDCAVLVISGTDGVQGHTRTLWDLLERYQVPTFLFINKMDLAGADRAALLAHLKNKLSGGCVDFGDPDTLWEEAAVCDEAALEQYLEMGELPEDMISRLIGERKLFPCYFGSALKVEGVDALLAGVERYAPQPAYPAEFGAKVFKITRDAQGARLTHMKITGGALHTKELLTGREGDTVWQEKADQLRLYSGSKFHPVDTAEAGAVVAVTGLSHTFPGQGLGIEPDWSGAVLQPVLTYRLELTDGTDPHTALQKLRQLEEEDPQLHIVWNNGEIHAQLMGEVQMEVLQRLVRERMGMEISFGAGAVCYRETIANAVEGIGHFEPLRHYAEVHLLLEPGEPGSGITLASVCPTDKLDLNWQRLIFTHLLEKPHLGVLTGSPITDIKITLLAGRAHEKHTEGGDFRQATYRAVRHGLMQAESVLLEPWYRFRLEIPAQQVGRAMMDLQQMGGKVDPPETVGEETALTGTAPVAGLRDYAREVAVYTRGQGRLSCVPAGYFPCAEAEAVIEAMGYDPERDVENTADSVFCSHGAGVVIPWREVAQHAQVDSGWRPQGTEPEPKEAPPQRRPVSTYAGTAAQDKELQAIFERTYGAVKRESFLPPKAPKRPVADHSEEKRRELKRAFSGEDYLLVDGYNIIFAWDELKKLAAEHLDAARKKLCDLLCNYQGYRKCRVILVFDAYKVKGGLGSVEKYHNITIVYTKEAETADAYIERATYEIGRQHRVRVATSDGPEQIIILGHGALRLSASAFHEELMEVQKQIGDTVWQNNRKNANSGAVRAALEKAKEDGGC</sequence>
<evidence type="ECO:0000256" key="5">
    <source>
        <dbReference type="SAM" id="MobiDB-lite"/>
    </source>
</evidence>
<dbReference type="Gene3D" id="3.30.70.870">
    <property type="entry name" value="Elongation Factor G (Translational Gtpase), domain 3"/>
    <property type="match status" value="1"/>
</dbReference>
<reference evidence="7" key="1">
    <citation type="submission" date="2020-08" db="EMBL/GenBank/DDBJ databases">
        <title>Genome public.</title>
        <authorList>
            <person name="Liu C."/>
            <person name="Sun Q."/>
        </authorList>
    </citation>
    <scope>NUCLEOTIDE SEQUENCE</scope>
    <source>
        <strain evidence="7">BX15</strain>
    </source>
</reference>
<dbReference type="SMART" id="SM00889">
    <property type="entry name" value="EFG_IV"/>
    <property type="match status" value="1"/>
</dbReference>
<feature type="region of interest" description="Disordered" evidence="5">
    <location>
        <begin position="636"/>
        <end position="662"/>
    </location>
</feature>
<evidence type="ECO:0000256" key="4">
    <source>
        <dbReference type="ARBA" id="ARBA00023251"/>
    </source>
</evidence>
<dbReference type="InterPro" id="IPR005517">
    <property type="entry name" value="Transl_elong_EFG/EF2_IV"/>
</dbReference>
<evidence type="ECO:0000256" key="3">
    <source>
        <dbReference type="ARBA" id="ARBA00023134"/>
    </source>
</evidence>
<dbReference type="EMBL" id="JACOQI010000001">
    <property type="protein sequence ID" value="MBC5769031.1"/>
    <property type="molecule type" value="Genomic_DNA"/>
</dbReference>
<dbReference type="Gene3D" id="3.30.230.10">
    <property type="match status" value="1"/>
</dbReference>
<protein>
    <submittedName>
        <fullName evidence="7">NYN domain-containing protein</fullName>
    </submittedName>
</protein>
<organism evidence="7 8">
    <name type="scientific">Dysosmobacter segnis</name>
    <dbReference type="NCBI Taxonomy" id="2763042"/>
    <lineage>
        <taxon>Bacteria</taxon>
        <taxon>Bacillati</taxon>
        <taxon>Bacillota</taxon>
        <taxon>Clostridia</taxon>
        <taxon>Eubacteriales</taxon>
        <taxon>Oscillospiraceae</taxon>
        <taxon>Dysosmobacter</taxon>
    </lineage>
</organism>
<dbReference type="Gene3D" id="3.40.50.300">
    <property type="entry name" value="P-loop containing nucleotide triphosphate hydrolases"/>
    <property type="match status" value="1"/>
</dbReference>
<dbReference type="InterPro" id="IPR027417">
    <property type="entry name" value="P-loop_NTPase"/>
</dbReference>
<dbReference type="InterPro" id="IPR010298">
    <property type="entry name" value="YacP-like"/>
</dbReference>
<dbReference type="GO" id="GO:0003924">
    <property type="term" value="F:GTPase activity"/>
    <property type="evidence" value="ECO:0007669"/>
    <property type="project" value="InterPro"/>
</dbReference>
<dbReference type="PANTHER" id="PTHR43261:SF1">
    <property type="entry name" value="RIBOSOME-RELEASING FACTOR 2, MITOCHONDRIAL"/>
    <property type="match status" value="1"/>
</dbReference>
<dbReference type="InterPro" id="IPR005225">
    <property type="entry name" value="Small_GTP-bd"/>
</dbReference>
<dbReference type="InterPro" id="IPR020568">
    <property type="entry name" value="Ribosomal_Su5_D2-typ_SF"/>
</dbReference>
<comment type="caution">
    <text evidence="7">The sequence shown here is derived from an EMBL/GenBank/DDBJ whole genome shotgun (WGS) entry which is preliminary data.</text>
</comment>
<dbReference type="CDD" id="cd03711">
    <property type="entry name" value="Tet_C"/>
    <property type="match status" value="1"/>
</dbReference>
<dbReference type="PROSITE" id="PS51722">
    <property type="entry name" value="G_TR_2"/>
    <property type="match status" value="1"/>
</dbReference>
<dbReference type="SMART" id="SM00838">
    <property type="entry name" value="EFG_C"/>
    <property type="match status" value="1"/>
</dbReference>
<dbReference type="GO" id="GO:0006412">
    <property type="term" value="P:translation"/>
    <property type="evidence" value="ECO:0007669"/>
    <property type="project" value="UniProtKB-KW"/>
</dbReference>
<dbReference type="SUPFAM" id="SSF54980">
    <property type="entry name" value="EF-G C-terminal domain-like"/>
    <property type="match status" value="2"/>
</dbReference>
<dbReference type="InterPro" id="IPR014721">
    <property type="entry name" value="Ribsml_uS5_D2-typ_fold_subgr"/>
</dbReference>
<dbReference type="InterPro" id="IPR000640">
    <property type="entry name" value="EFG_V-like"/>
</dbReference>
<keyword evidence="4" id="KW-0046">Antibiotic resistance</keyword>
<keyword evidence="3" id="KW-0342">GTP-binding</keyword>
<evidence type="ECO:0000256" key="2">
    <source>
        <dbReference type="ARBA" id="ARBA00022917"/>
    </source>
</evidence>
<evidence type="ECO:0000259" key="6">
    <source>
        <dbReference type="PROSITE" id="PS51722"/>
    </source>
</evidence>
<dbReference type="NCBIfam" id="TIGR00231">
    <property type="entry name" value="small_GTP"/>
    <property type="match status" value="1"/>
</dbReference>
<dbReference type="PANTHER" id="PTHR43261">
    <property type="entry name" value="TRANSLATION ELONGATION FACTOR G-RELATED"/>
    <property type="match status" value="1"/>
</dbReference>
<dbReference type="InterPro" id="IPR000795">
    <property type="entry name" value="T_Tr_GTP-bd_dom"/>
</dbReference>
<gene>
    <name evidence="7" type="ORF">H8Z83_01530</name>
</gene>
<dbReference type="CDD" id="cd10912">
    <property type="entry name" value="PIN_YacP-like"/>
    <property type="match status" value="1"/>
</dbReference>
<dbReference type="InterPro" id="IPR009000">
    <property type="entry name" value="Transl_B-barrel_sf"/>
</dbReference>
<dbReference type="Pfam" id="PF00679">
    <property type="entry name" value="EFG_C"/>
    <property type="match status" value="1"/>
</dbReference>
<dbReference type="InterPro" id="IPR031157">
    <property type="entry name" value="G_TR_CS"/>
</dbReference>
<dbReference type="Gene3D" id="3.30.70.240">
    <property type="match status" value="1"/>
</dbReference>
<evidence type="ECO:0000313" key="7">
    <source>
        <dbReference type="EMBL" id="MBC5769031.1"/>
    </source>
</evidence>
<evidence type="ECO:0000256" key="1">
    <source>
        <dbReference type="ARBA" id="ARBA00022741"/>
    </source>
</evidence>
<dbReference type="InterPro" id="IPR035647">
    <property type="entry name" value="EFG_III/V"/>
</dbReference>
<keyword evidence="1" id="KW-0547">Nucleotide-binding</keyword>
<dbReference type="InterPro" id="IPR035650">
    <property type="entry name" value="Tet_C"/>
</dbReference>
<dbReference type="Proteomes" id="UP000620327">
    <property type="component" value="Unassembled WGS sequence"/>
</dbReference>